<gene>
    <name evidence="2" type="ORF">CSC65_05755</name>
</gene>
<accession>A0ABQ6Z944</accession>
<proteinExistence type="predicted"/>
<evidence type="ECO:0000313" key="3">
    <source>
        <dbReference type="Proteomes" id="UP000788419"/>
    </source>
</evidence>
<keyword evidence="1" id="KW-0732">Signal</keyword>
<dbReference type="Proteomes" id="UP000788419">
    <property type="component" value="Unassembled WGS sequence"/>
</dbReference>
<dbReference type="InterPro" id="IPR008962">
    <property type="entry name" value="PapD-like_sf"/>
</dbReference>
<feature type="signal peptide" evidence="1">
    <location>
        <begin position="1"/>
        <end position="20"/>
    </location>
</feature>
<evidence type="ECO:0000313" key="2">
    <source>
        <dbReference type="EMBL" id="KAF1696000.1"/>
    </source>
</evidence>
<sequence>MPMKPFFVVLLLSLAIPAAAMTVSPLAQSLDQNTTTGSVRIQNDGKGEKRYQILVDRYTVDAEGRRVMVPATDLVFFPSTVITLGPGKIQTLRWKRPLSADGREVAYQVEIREEPLDKLDAVTSPQGFLVTLRPRMLLPWVFTPAGAKPALSAHHETVQSVQYLTFINRGTATAPLQKISYGANPIGPQFVLPGEHLRVKVSTRSAEVKFELRGAAQSLAVE</sequence>
<protein>
    <recommendedName>
        <fullName evidence="4">Pili assembly chaperone N-terminal domain-containing protein</fullName>
    </recommendedName>
</protein>
<dbReference type="EMBL" id="PDWN01000004">
    <property type="protein sequence ID" value="KAF1696000.1"/>
    <property type="molecule type" value="Genomic_DNA"/>
</dbReference>
<keyword evidence="3" id="KW-1185">Reference proteome</keyword>
<feature type="chain" id="PRO_5045631162" description="Pili assembly chaperone N-terminal domain-containing protein" evidence="1">
    <location>
        <begin position="21"/>
        <end position="222"/>
    </location>
</feature>
<evidence type="ECO:0008006" key="4">
    <source>
        <dbReference type="Google" id="ProtNLM"/>
    </source>
</evidence>
<organism evidence="2 3">
    <name type="scientific">Pseudoxanthomonas daejeonensis</name>
    <dbReference type="NCBI Taxonomy" id="266062"/>
    <lineage>
        <taxon>Bacteria</taxon>
        <taxon>Pseudomonadati</taxon>
        <taxon>Pseudomonadota</taxon>
        <taxon>Gammaproteobacteria</taxon>
        <taxon>Lysobacterales</taxon>
        <taxon>Lysobacteraceae</taxon>
        <taxon>Pseudoxanthomonas</taxon>
    </lineage>
</organism>
<comment type="caution">
    <text evidence="2">The sequence shown here is derived from an EMBL/GenBank/DDBJ whole genome shotgun (WGS) entry which is preliminary data.</text>
</comment>
<evidence type="ECO:0000256" key="1">
    <source>
        <dbReference type="SAM" id="SignalP"/>
    </source>
</evidence>
<name>A0ABQ6Z944_9GAMM</name>
<reference evidence="2 3" key="1">
    <citation type="submission" date="2017-10" db="EMBL/GenBank/DDBJ databases">
        <title>Whole genome sequencing of members of genus Pseudoxanthomonas.</title>
        <authorList>
            <person name="Kumar S."/>
            <person name="Bansal K."/>
            <person name="Kaur A."/>
            <person name="Patil P."/>
            <person name="Sharma S."/>
            <person name="Patil P.B."/>
        </authorList>
    </citation>
    <scope>NUCLEOTIDE SEQUENCE [LARGE SCALE GENOMIC DNA]</scope>
    <source>
        <strain evidence="2 3">DSM 17801</strain>
    </source>
</reference>
<dbReference type="SUPFAM" id="SSF49354">
    <property type="entry name" value="PapD-like"/>
    <property type="match status" value="1"/>
</dbReference>